<keyword evidence="6" id="KW-0472">Membrane</keyword>
<dbReference type="EMBL" id="BTRK01000002">
    <property type="protein sequence ID" value="GMR34338.1"/>
    <property type="molecule type" value="Genomic_DNA"/>
</dbReference>
<evidence type="ECO:0000256" key="3">
    <source>
        <dbReference type="ARBA" id="ARBA00022692"/>
    </source>
</evidence>
<dbReference type="Proteomes" id="UP001328107">
    <property type="component" value="Unassembled WGS sequence"/>
</dbReference>
<reference evidence="13" key="1">
    <citation type="submission" date="2022-10" db="EMBL/GenBank/DDBJ databases">
        <title>Genome assembly of Pristionchus species.</title>
        <authorList>
            <person name="Yoshida K."/>
            <person name="Sommer R.J."/>
        </authorList>
    </citation>
    <scope>NUCLEOTIDE SEQUENCE [LARGE SCALE GENOMIC DNA]</scope>
    <source>
        <strain evidence="13">RS5460</strain>
    </source>
</reference>
<dbReference type="SMART" id="SM00918">
    <property type="entry name" value="Lig_chan-Glu_bd"/>
    <property type="match status" value="1"/>
</dbReference>
<keyword evidence="5" id="KW-0406">Ion transport</keyword>
<keyword evidence="2" id="KW-0813">Transport</keyword>
<dbReference type="SUPFAM" id="SSF53850">
    <property type="entry name" value="Periplasmic binding protein-like II"/>
    <property type="match status" value="1"/>
</dbReference>
<organism evidence="12 13">
    <name type="scientific">Pristionchus mayeri</name>
    <dbReference type="NCBI Taxonomy" id="1317129"/>
    <lineage>
        <taxon>Eukaryota</taxon>
        <taxon>Metazoa</taxon>
        <taxon>Ecdysozoa</taxon>
        <taxon>Nematoda</taxon>
        <taxon>Chromadorea</taxon>
        <taxon>Rhabditida</taxon>
        <taxon>Rhabditina</taxon>
        <taxon>Diplogasteromorpha</taxon>
        <taxon>Diplogasteroidea</taxon>
        <taxon>Neodiplogasteridae</taxon>
        <taxon>Pristionchus</taxon>
    </lineage>
</organism>
<protein>
    <recommendedName>
        <fullName evidence="11">Ionotropic glutamate receptor L-glutamate and glycine-binding domain-containing protein</fullName>
    </recommendedName>
</protein>
<dbReference type="InterPro" id="IPR019594">
    <property type="entry name" value="Glu/Gly-bd"/>
</dbReference>
<feature type="non-terminal residue" evidence="12">
    <location>
        <position position="139"/>
    </location>
</feature>
<keyword evidence="13" id="KW-1185">Reference proteome</keyword>
<feature type="domain" description="Ionotropic glutamate receptor L-glutamate and glycine-binding" evidence="11">
    <location>
        <begin position="22"/>
        <end position="88"/>
    </location>
</feature>
<dbReference type="Pfam" id="PF10613">
    <property type="entry name" value="Lig_chan-Glu_bd"/>
    <property type="match status" value="1"/>
</dbReference>
<name>A0AAN5C2B7_9BILA</name>
<evidence type="ECO:0000256" key="1">
    <source>
        <dbReference type="ARBA" id="ARBA00004141"/>
    </source>
</evidence>
<dbReference type="PANTHER" id="PTHR22714:SF7">
    <property type="entry name" value="SOLUTE-BINDING PROTEIN FAMILY 3_N-TERMINAL DOMAIN-CONTAINING PROTEIN"/>
    <property type="match status" value="1"/>
</dbReference>
<dbReference type="InterPro" id="IPR040128">
    <property type="entry name" value="T25E4.2-like"/>
</dbReference>
<comment type="subcellular location">
    <subcellularLocation>
        <location evidence="1">Membrane</location>
        <topology evidence="1">Multi-pass membrane protein</topology>
    </subcellularLocation>
</comment>
<evidence type="ECO:0000259" key="11">
    <source>
        <dbReference type="SMART" id="SM00918"/>
    </source>
</evidence>
<dbReference type="GO" id="GO:0016020">
    <property type="term" value="C:membrane"/>
    <property type="evidence" value="ECO:0007669"/>
    <property type="project" value="UniProtKB-SubCell"/>
</dbReference>
<evidence type="ECO:0000256" key="10">
    <source>
        <dbReference type="ARBA" id="ARBA00023303"/>
    </source>
</evidence>
<dbReference type="Gene3D" id="3.40.190.10">
    <property type="entry name" value="Periplasmic binding protein-like II"/>
    <property type="match status" value="1"/>
</dbReference>
<evidence type="ECO:0000256" key="9">
    <source>
        <dbReference type="ARBA" id="ARBA00023286"/>
    </source>
</evidence>
<keyword evidence="10" id="KW-0407">Ion channel</keyword>
<keyword evidence="7" id="KW-0675">Receptor</keyword>
<proteinExistence type="predicted"/>
<evidence type="ECO:0000256" key="5">
    <source>
        <dbReference type="ARBA" id="ARBA00023065"/>
    </source>
</evidence>
<comment type="caution">
    <text evidence="12">The sequence shown here is derived from an EMBL/GenBank/DDBJ whole genome shotgun (WGS) entry which is preliminary data.</text>
</comment>
<dbReference type="AlphaFoldDB" id="A0AAN5C2B7"/>
<evidence type="ECO:0000313" key="12">
    <source>
        <dbReference type="EMBL" id="GMR34338.1"/>
    </source>
</evidence>
<evidence type="ECO:0000313" key="13">
    <source>
        <dbReference type="Proteomes" id="UP001328107"/>
    </source>
</evidence>
<dbReference type="GO" id="GO:0015276">
    <property type="term" value="F:ligand-gated monoatomic ion channel activity"/>
    <property type="evidence" value="ECO:0007669"/>
    <property type="project" value="InterPro"/>
</dbReference>
<keyword evidence="3" id="KW-0812">Transmembrane</keyword>
<evidence type="ECO:0000256" key="2">
    <source>
        <dbReference type="ARBA" id="ARBA00022448"/>
    </source>
</evidence>
<evidence type="ECO:0000256" key="8">
    <source>
        <dbReference type="ARBA" id="ARBA00023180"/>
    </source>
</evidence>
<keyword evidence="4" id="KW-1133">Transmembrane helix</keyword>
<gene>
    <name evidence="12" type="ORF">PMAYCL1PPCAC_04533</name>
</gene>
<evidence type="ECO:0000256" key="4">
    <source>
        <dbReference type="ARBA" id="ARBA00022989"/>
    </source>
</evidence>
<keyword evidence="8" id="KW-0325">Glycoprotein</keyword>
<dbReference type="PANTHER" id="PTHR22714">
    <property type="entry name" value="PROTEIN CBG02446-RELATED"/>
    <property type="match status" value="1"/>
</dbReference>
<keyword evidence="9" id="KW-1071">Ligand-gated ion channel</keyword>
<sequence length="139" mass="15842">MNPSPVPELRVGVYGSVPEVYPNCFRFPEVHAGCSYPGWCIEVVSMLTQFLNITWTLVLLGNRTDKADWGVLKEDNTTWNGALGNIQRGEVDTVCLMYQSTSIRSQFFDFSTSMTTARSIFITREPTEEFGEYVFRTFE</sequence>
<evidence type="ECO:0000256" key="7">
    <source>
        <dbReference type="ARBA" id="ARBA00023170"/>
    </source>
</evidence>
<evidence type="ECO:0000256" key="6">
    <source>
        <dbReference type="ARBA" id="ARBA00023136"/>
    </source>
</evidence>
<accession>A0AAN5C2B7</accession>